<feature type="compositionally biased region" description="Basic residues" evidence="1">
    <location>
        <begin position="253"/>
        <end position="266"/>
    </location>
</feature>
<feature type="non-terminal residue" evidence="2">
    <location>
        <position position="1"/>
    </location>
</feature>
<dbReference type="Proteomes" id="UP000324897">
    <property type="component" value="Unassembled WGS sequence"/>
</dbReference>
<evidence type="ECO:0000313" key="3">
    <source>
        <dbReference type="Proteomes" id="UP000324897"/>
    </source>
</evidence>
<dbReference type="AlphaFoldDB" id="A0A5J9TZT1"/>
<name>A0A5J9TZT1_9POAL</name>
<comment type="caution">
    <text evidence="2">The sequence shown here is derived from an EMBL/GenBank/DDBJ whole genome shotgun (WGS) entry which is preliminary data.</text>
</comment>
<reference evidence="2 3" key="1">
    <citation type="journal article" date="2019" name="Sci. Rep.">
        <title>A high-quality genome of Eragrostis curvula grass provides insights into Poaceae evolution and supports new strategies to enhance forage quality.</title>
        <authorList>
            <person name="Carballo J."/>
            <person name="Santos B.A.C.M."/>
            <person name="Zappacosta D."/>
            <person name="Garbus I."/>
            <person name="Selva J.P."/>
            <person name="Gallo C.A."/>
            <person name="Diaz A."/>
            <person name="Albertini E."/>
            <person name="Caccamo M."/>
            <person name="Echenique V."/>
        </authorList>
    </citation>
    <scope>NUCLEOTIDE SEQUENCE [LARGE SCALE GENOMIC DNA]</scope>
    <source>
        <strain evidence="3">cv. Victoria</strain>
        <tissue evidence="2">Leaf</tissue>
    </source>
</reference>
<accession>A0A5J9TZT1</accession>
<feature type="region of interest" description="Disordered" evidence="1">
    <location>
        <begin position="1"/>
        <end position="24"/>
    </location>
</feature>
<evidence type="ECO:0000256" key="1">
    <source>
        <dbReference type="SAM" id="MobiDB-lite"/>
    </source>
</evidence>
<keyword evidence="3" id="KW-1185">Reference proteome</keyword>
<sequence length="304" mass="34117">MEGKTRSAEKGPWQSMAGKGVGSIRKQVALGKKTSEKAVPQPFCTQEVDSDVHDTSFATMNQIPGDEMGTSRLSQYEQGSCLDYLGSLYNNPQLHVGYTDLLMEQIRNSQEEKNGQEAQQVSGCLYGYEMFGGLHHNNSEEAKHNLDSTQCGAYKGTFTELLLADNPMVDHYGLETGISEDNDTLFNNYSFVNTSAEYGQTNYEATLNAQEASSIEGSSVQHEQNNQSAYCETWGPSIFDAMNLQEDPDRVIKQKGRPKKPKRFKKRIEILKQKKIEEDKRKMRKTKKAETASPNGKSKKKQKK</sequence>
<protein>
    <submittedName>
        <fullName evidence="2">Uncharacterized protein</fullName>
    </submittedName>
</protein>
<feature type="region of interest" description="Disordered" evidence="1">
    <location>
        <begin position="248"/>
        <end position="304"/>
    </location>
</feature>
<organism evidence="2 3">
    <name type="scientific">Eragrostis curvula</name>
    <name type="common">weeping love grass</name>
    <dbReference type="NCBI Taxonomy" id="38414"/>
    <lineage>
        <taxon>Eukaryota</taxon>
        <taxon>Viridiplantae</taxon>
        <taxon>Streptophyta</taxon>
        <taxon>Embryophyta</taxon>
        <taxon>Tracheophyta</taxon>
        <taxon>Spermatophyta</taxon>
        <taxon>Magnoliopsida</taxon>
        <taxon>Liliopsida</taxon>
        <taxon>Poales</taxon>
        <taxon>Poaceae</taxon>
        <taxon>PACMAD clade</taxon>
        <taxon>Chloridoideae</taxon>
        <taxon>Eragrostideae</taxon>
        <taxon>Eragrostidinae</taxon>
        <taxon>Eragrostis</taxon>
    </lineage>
</organism>
<proteinExistence type="predicted"/>
<dbReference type="Gramene" id="TVU16388">
    <property type="protein sequence ID" value="TVU16388"/>
    <property type="gene ID" value="EJB05_39947"/>
</dbReference>
<evidence type="ECO:0000313" key="2">
    <source>
        <dbReference type="EMBL" id="TVU16388.1"/>
    </source>
</evidence>
<feature type="compositionally biased region" description="Basic and acidic residues" evidence="1">
    <location>
        <begin position="267"/>
        <end position="281"/>
    </location>
</feature>
<gene>
    <name evidence="2" type="ORF">EJB05_39947</name>
</gene>
<dbReference type="EMBL" id="RWGY01000031">
    <property type="protein sequence ID" value="TVU16388.1"/>
    <property type="molecule type" value="Genomic_DNA"/>
</dbReference>